<proteinExistence type="predicted"/>
<gene>
    <name evidence="1" type="ORF">CVQSGQUC_CDS0045</name>
</gene>
<reference evidence="1" key="2">
    <citation type="submission" date="2024-07" db="EMBL/GenBank/DDBJ databases">
        <authorList>
            <person name="Pedersen J.S."/>
            <person name="Mulbjerg M.R."/>
            <person name="Carstens A.B."/>
            <person name="Hansen L.H."/>
        </authorList>
    </citation>
    <scope>NUCLEOTIDE SEQUENCE</scope>
</reference>
<dbReference type="EMBL" id="PQ008971">
    <property type="protein sequence ID" value="XDF89550.1"/>
    <property type="molecule type" value="Genomic_DNA"/>
</dbReference>
<protein>
    <submittedName>
        <fullName evidence="1">Uncharacterized protein</fullName>
    </submittedName>
</protein>
<name>A0AB39ABF2_9CAUD</name>
<reference evidence="1" key="1">
    <citation type="journal article" date="2024" name="Virus Res.">
        <title>A novel genus of Pectobacterium bacteriophages display broad host range by targeting several species of Danish soft rot isolates.</title>
        <authorList>
            <person name="Pedersen J.S."/>
            <person name="Carstens A.B."/>
            <person name="Rothgard M.M."/>
            <person name="Roy C."/>
            <person name="Viry A."/>
            <person name="Papudeshi B."/>
            <person name="Kot W."/>
            <person name="Hille F."/>
            <person name="Franz C.M.A.P."/>
            <person name="Edwards R."/>
            <person name="Hansen L.H."/>
        </authorList>
    </citation>
    <scope>NUCLEOTIDE SEQUENCE</scope>
</reference>
<evidence type="ECO:0000313" key="1">
    <source>
        <dbReference type="EMBL" id="XDF89550.1"/>
    </source>
</evidence>
<organism evidence="1">
    <name type="scientific">Pectobacterium phage Amona</name>
    <dbReference type="NCBI Taxonomy" id="3158137"/>
    <lineage>
        <taxon>Viruses</taxon>
        <taxon>Duplodnaviria</taxon>
        <taxon>Heunggongvirae</taxon>
        <taxon>Uroviricota</taxon>
        <taxon>Caudoviricetes</taxon>
    </lineage>
</organism>
<sequence length="35" mass="3761">MSLAASLASDFPRFLVNPLDAMSLETITCDSPCML</sequence>
<accession>A0AB39ABF2</accession>